<evidence type="ECO:0000313" key="4">
    <source>
        <dbReference type="Proteomes" id="UP000309676"/>
    </source>
</evidence>
<protein>
    <submittedName>
        <fullName evidence="3">S9 family peptidase</fullName>
    </submittedName>
</protein>
<name>A0A5R9G3L2_9BACL</name>
<feature type="domain" description="Peptidase S9 prolyl oligopeptidase catalytic" evidence="2">
    <location>
        <begin position="92"/>
        <end position="283"/>
    </location>
</feature>
<gene>
    <name evidence="3" type="ORF">FE782_18090</name>
</gene>
<evidence type="ECO:0000256" key="1">
    <source>
        <dbReference type="ARBA" id="ARBA00022801"/>
    </source>
</evidence>
<keyword evidence="4" id="KW-1185">Reference proteome</keyword>
<dbReference type="PANTHER" id="PTHR22946:SF9">
    <property type="entry name" value="POLYKETIDE TRANSFERASE AF380"/>
    <property type="match status" value="1"/>
</dbReference>
<dbReference type="InterPro" id="IPR029058">
    <property type="entry name" value="AB_hydrolase_fold"/>
</dbReference>
<keyword evidence="1" id="KW-0378">Hydrolase</keyword>
<proteinExistence type="predicted"/>
<evidence type="ECO:0000259" key="2">
    <source>
        <dbReference type="Pfam" id="PF00326"/>
    </source>
</evidence>
<dbReference type="RefSeq" id="WP_138195643.1">
    <property type="nucleotide sequence ID" value="NZ_VCIW01000012.1"/>
</dbReference>
<dbReference type="Proteomes" id="UP000309676">
    <property type="component" value="Unassembled WGS sequence"/>
</dbReference>
<dbReference type="SUPFAM" id="SSF53474">
    <property type="entry name" value="alpha/beta-Hydrolases"/>
    <property type="match status" value="1"/>
</dbReference>
<reference evidence="3 4" key="1">
    <citation type="submission" date="2019-05" db="EMBL/GenBank/DDBJ databases">
        <authorList>
            <person name="Narsing Rao M.P."/>
            <person name="Li W.J."/>
        </authorList>
    </citation>
    <scope>NUCLEOTIDE SEQUENCE [LARGE SCALE GENOMIC DNA]</scope>
    <source>
        <strain evidence="3 4">SYSU_K30003</strain>
    </source>
</reference>
<dbReference type="GO" id="GO:0006508">
    <property type="term" value="P:proteolysis"/>
    <property type="evidence" value="ECO:0007669"/>
    <property type="project" value="InterPro"/>
</dbReference>
<dbReference type="InterPro" id="IPR001375">
    <property type="entry name" value="Peptidase_S9_cat"/>
</dbReference>
<dbReference type="OrthoDB" id="9812921at2"/>
<dbReference type="Pfam" id="PF00326">
    <property type="entry name" value="Peptidase_S9"/>
    <property type="match status" value="1"/>
</dbReference>
<dbReference type="EMBL" id="VCIW01000012">
    <property type="protein sequence ID" value="TLS50957.1"/>
    <property type="molecule type" value="Genomic_DNA"/>
</dbReference>
<organism evidence="3 4">
    <name type="scientific">Paenibacillus antri</name>
    <dbReference type="NCBI Taxonomy" id="2582848"/>
    <lineage>
        <taxon>Bacteria</taxon>
        <taxon>Bacillati</taxon>
        <taxon>Bacillota</taxon>
        <taxon>Bacilli</taxon>
        <taxon>Bacillales</taxon>
        <taxon>Paenibacillaceae</taxon>
        <taxon>Paenibacillus</taxon>
    </lineage>
</organism>
<dbReference type="Gene3D" id="3.40.50.1820">
    <property type="entry name" value="alpha/beta hydrolase"/>
    <property type="match status" value="1"/>
</dbReference>
<dbReference type="PANTHER" id="PTHR22946">
    <property type="entry name" value="DIENELACTONE HYDROLASE DOMAIN-CONTAINING PROTEIN-RELATED"/>
    <property type="match status" value="1"/>
</dbReference>
<dbReference type="AlphaFoldDB" id="A0A5R9G3L2"/>
<accession>A0A5R9G3L2</accession>
<comment type="caution">
    <text evidence="3">The sequence shown here is derived from an EMBL/GenBank/DDBJ whole genome shotgun (WGS) entry which is preliminary data.</text>
</comment>
<sequence>MLAHVTYYSDAYKVKGYLGLPPGCPPLDLDALQSYIADYHRVPFEALPVELVAASIRSGRAGSTRPAAYPALVYCRGGVGGFGRVRPHWVDAFASRGFVCFAPCYRGNEGGEGRDEFGGADREDVHAAIRLLRTLPFVDASRITLLGFSRGSINAALTAAAMPDDIRGLIVWGGVADLARTYEERVDLRRTLKRILGGTPARRPEAFRERSPLHLAERLRCPTLVVHGTVDVQVDVGHGLSMVERLRALDAPVDLHLYEGLGHILPYPVFDAAVDRLLAWADRPANGKTSL</sequence>
<evidence type="ECO:0000313" key="3">
    <source>
        <dbReference type="EMBL" id="TLS50957.1"/>
    </source>
</evidence>
<dbReference type="InterPro" id="IPR050261">
    <property type="entry name" value="FrsA_esterase"/>
</dbReference>
<dbReference type="GO" id="GO:0008236">
    <property type="term" value="F:serine-type peptidase activity"/>
    <property type="evidence" value="ECO:0007669"/>
    <property type="project" value="InterPro"/>
</dbReference>
<dbReference type="GO" id="GO:0052689">
    <property type="term" value="F:carboxylic ester hydrolase activity"/>
    <property type="evidence" value="ECO:0007669"/>
    <property type="project" value="UniProtKB-ARBA"/>
</dbReference>